<dbReference type="SUPFAM" id="SSF140931">
    <property type="entry name" value="Fic-like"/>
    <property type="match status" value="1"/>
</dbReference>
<protein>
    <submittedName>
        <fullName evidence="5">Adenosine monophosphate-protein transferase SoFic</fullName>
    </submittedName>
</protein>
<organism evidence="5 6">
    <name type="scientific">Riemerella anatipestifer</name>
    <name type="common">Moraxella anatipestifer</name>
    <dbReference type="NCBI Taxonomy" id="34085"/>
    <lineage>
        <taxon>Bacteria</taxon>
        <taxon>Pseudomonadati</taxon>
        <taxon>Bacteroidota</taxon>
        <taxon>Flavobacteriia</taxon>
        <taxon>Flavobacteriales</taxon>
        <taxon>Weeksellaceae</taxon>
        <taxon>Riemerella</taxon>
    </lineage>
</organism>
<accession>A0A1S7DSA8</accession>
<gene>
    <name evidence="5" type="ORF">AB406_1015</name>
</gene>
<dbReference type="PIRSF" id="PIRSF038925">
    <property type="entry name" value="AMP-prot_trans"/>
    <property type="match status" value="1"/>
</dbReference>
<feature type="binding site" evidence="3">
    <location>
        <begin position="208"/>
        <end position="215"/>
    </location>
    <ligand>
        <name>ATP</name>
        <dbReference type="ChEBI" id="CHEBI:30616"/>
    </ligand>
</feature>
<dbReference type="SUPFAM" id="SSF46785">
    <property type="entry name" value="Winged helix' DNA-binding domain"/>
    <property type="match status" value="1"/>
</dbReference>
<keyword evidence="5" id="KW-0808">Transferase</keyword>
<dbReference type="Gene3D" id="1.10.3290.10">
    <property type="entry name" value="Fido-like domain"/>
    <property type="match status" value="1"/>
</dbReference>
<dbReference type="EMBL" id="CP011859">
    <property type="protein sequence ID" value="AQY21965.1"/>
    <property type="molecule type" value="Genomic_DNA"/>
</dbReference>
<evidence type="ECO:0000313" key="6">
    <source>
        <dbReference type="Proteomes" id="UP000189883"/>
    </source>
</evidence>
<feature type="binding site" evidence="1">
    <location>
        <position position="246"/>
    </location>
    <ligand>
        <name>ATP</name>
        <dbReference type="ChEBI" id="CHEBI:30616"/>
    </ligand>
</feature>
<dbReference type="InterPro" id="IPR003812">
    <property type="entry name" value="Fido"/>
</dbReference>
<feature type="binding site" evidence="1">
    <location>
        <position position="204"/>
    </location>
    <ligand>
        <name>ATP</name>
        <dbReference type="ChEBI" id="CHEBI:30616"/>
    </ligand>
</feature>
<dbReference type="Proteomes" id="UP000189883">
    <property type="component" value="Chromosome"/>
</dbReference>
<dbReference type="InterPro" id="IPR040198">
    <property type="entry name" value="Fido_containing"/>
</dbReference>
<dbReference type="RefSeq" id="WP_079207219.1">
    <property type="nucleotide sequence ID" value="NZ_CP011859.1"/>
</dbReference>
<evidence type="ECO:0000259" key="4">
    <source>
        <dbReference type="PROSITE" id="PS51459"/>
    </source>
</evidence>
<proteinExistence type="predicted"/>
<dbReference type="PANTHER" id="PTHR13504">
    <property type="entry name" value="FIDO DOMAIN-CONTAINING PROTEIN DDB_G0283145"/>
    <property type="match status" value="1"/>
</dbReference>
<keyword evidence="1" id="KW-0547">Nucleotide-binding</keyword>
<dbReference type="InterPro" id="IPR036597">
    <property type="entry name" value="Fido-like_dom_sf"/>
</dbReference>
<dbReference type="AlphaFoldDB" id="A0A1S7DSA8"/>
<sequence>MDYKIDSAVEYHYNQFPPKNIAYPTIIDSLIKATDALARYDQMLKNLYNTEILLTPLRNQEAVVSSRIEGTISTIDEILQYEADYDDTDQPNIKSDVIETILYQRCLKNSQKAMEDGYPLSPNFIRQMHQQLLYLGRGADKSPGEFKKEQNFLADKIRKEIQFIPISPEKLTDGLELLFEFIENDHFPPLIKTAISHLEFEALHPFKDGNGRIGRMLITLLLWKEGVLSQPHFYISGYFETHKDEYIYQMRNVSQTHQWEQWIQFFLQAVESQAIKNLQIAEKIKTLYEETKISLASILSSKWNIQVVDFIFTNPVFRTNRFVKETQIPNATASGIIKKLLENDYIITKEAAAGSRSALYSFEPMMRLVRV</sequence>
<evidence type="ECO:0000256" key="3">
    <source>
        <dbReference type="PIRSR" id="PIRSR640198-2"/>
    </source>
</evidence>
<name>A0A1S7DSA8_RIEAN</name>
<feature type="binding site" evidence="1">
    <location>
        <position position="69"/>
    </location>
    <ligand>
        <name>ATP</name>
        <dbReference type="ChEBI" id="CHEBI:30616"/>
    </ligand>
</feature>
<dbReference type="PANTHER" id="PTHR13504:SF38">
    <property type="entry name" value="FIDO DOMAIN-CONTAINING PROTEIN"/>
    <property type="match status" value="1"/>
</dbReference>
<dbReference type="GO" id="GO:0005524">
    <property type="term" value="F:ATP binding"/>
    <property type="evidence" value="ECO:0007669"/>
    <property type="project" value="UniProtKB-KW"/>
</dbReference>
<dbReference type="Pfam" id="PF02661">
    <property type="entry name" value="Fic"/>
    <property type="match status" value="1"/>
</dbReference>
<dbReference type="InterPro" id="IPR036390">
    <property type="entry name" value="WH_DNA-bd_sf"/>
</dbReference>
<dbReference type="Pfam" id="PF13784">
    <property type="entry name" value="Fic_N"/>
    <property type="match status" value="1"/>
</dbReference>
<reference evidence="5 6" key="1">
    <citation type="submission" date="2015-06" db="EMBL/GenBank/DDBJ databases">
        <title>R. anatipestifer strain HXb2 is the most virulent strain so far, and the genome sequence would help us uncover the pathogenesis.</title>
        <authorList>
            <person name="Hu Q."/>
            <person name="Qi J."/>
            <person name="Bo H."/>
            <person name="Liu G."/>
            <person name="Tao M."/>
            <person name="Ding Y."/>
            <person name="Xue Y."/>
        </authorList>
    </citation>
    <scope>NUCLEOTIDE SEQUENCE [LARGE SCALE GENOMIC DNA]</scope>
    <source>
        <strain evidence="5 6">HXb2</strain>
    </source>
</reference>
<feature type="binding site" evidence="1">
    <location>
        <begin position="209"/>
        <end position="215"/>
    </location>
    <ligand>
        <name>ATP</name>
        <dbReference type="ChEBI" id="CHEBI:30616"/>
    </ligand>
</feature>
<evidence type="ECO:0000256" key="2">
    <source>
        <dbReference type="PIRSR" id="PIRSR640198-1"/>
    </source>
</evidence>
<feature type="active site" evidence="2">
    <location>
        <position position="204"/>
    </location>
</feature>
<dbReference type="InterPro" id="IPR025758">
    <property type="entry name" value="Fic/DOC_N"/>
</dbReference>
<dbReference type="GO" id="GO:0016740">
    <property type="term" value="F:transferase activity"/>
    <property type="evidence" value="ECO:0007669"/>
    <property type="project" value="UniProtKB-KW"/>
</dbReference>
<evidence type="ECO:0000313" key="5">
    <source>
        <dbReference type="EMBL" id="AQY21965.1"/>
    </source>
</evidence>
<feature type="domain" description="Fido" evidence="4">
    <location>
        <begin position="120"/>
        <end position="268"/>
    </location>
</feature>
<dbReference type="PROSITE" id="PS51459">
    <property type="entry name" value="FIDO"/>
    <property type="match status" value="1"/>
</dbReference>
<dbReference type="InterPro" id="IPR026287">
    <property type="entry name" value="SoFic-like"/>
</dbReference>
<evidence type="ECO:0000256" key="1">
    <source>
        <dbReference type="PIRSR" id="PIRSR038925-1"/>
    </source>
</evidence>
<keyword evidence="1" id="KW-0067">ATP-binding</keyword>